<dbReference type="PANTHER" id="PTHR21351">
    <property type="entry name" value="BARDET-BIEDL SYNDROME PROTEIN 5"/>
    <property type="match status" value="1"/>
</dbReference>
<evidence type="ECO:0000256" key="7">
    <source>
        <dbReference type="ARBA" id="ARBA00023273"/>
    </source>
</evidence>
<name>A0A814BR37_9BILA</name>
<evidence type="ECO:0000256" key="2">
    <source>
        <dbReference type="ARBA" id="ARBA00004245"/>
    </source>
</evidence>
<dbReference type="Proteomes" id="UP000663845">
    <property type="component" value="Unassembled WGS sequence"/>
</dbReference>
<dbReference type="GO" id="GO:0032266">
    <property type="term" value="F:phosphatidylinositol-3-phosphate binding"/>
    <property type="evidence" value="ECO:0007669"/>
    <property type="project" value="TreeGrafter"/>
</dbReference>
<evidence type="ECO:0000313" key="11">
    <source>
        <dbReference type="Proteomes" id="UP000663845"/>
    </source>
</evidence>
<dbReference type="AlphaFoldDB" id="A0A814BR37"/>
<gene>
    <name evidence="9" type="ORF">JYZ213_LOCUS12271</name>
    <name evidence="10" type="ORF">OXD698_LOCUS34620</name>
</gene>
<organism evidence="9 11">
    <name type="scientific">Adineta steineri</name>
    <dbReference type="NCBI Taxonomy" id="433720"/>
    <lineage>
        <taxon>Eukaryota</taxon>
        <taxon>Metazoa</taxon>
        <taxon>Spiralia</taxon>
        <taxon>Gnathifera</taxon>
        <taxon>Rotifera</taxon>
        <taxon>Eurotatoria</taxon>
        <taxon>Bdelloidea</taxon>
        <taxon>Adinetida</taxon>
        <taxon>Adinetidae</taxon>
        <taxon>Adineta</taxon>
    </lineage>
</organism>
<sequence length="113" mass="13098">MSISFKSNLDIFHIIDVRLIWHAELNEDFNVSVPYYQTKTIKIRDSKVGLALVLETTLYFANPKFGVEFSIENQQSHQPATRLESKVDDIEILQSREHTDSYTTYLTDAGERD</sequence>
<evidence type="ECO:0000256" key="1">
    <source>
        <dbReference type="ARBA" id="ARBA00004138"/>
    </source>
</evidence>
<evidence type="ECO:0000256" key="3">
    <source>
        <dbReference type="ARBA" id="ARBA00005822"/>
    </source>
</evidence>
<dbReference type="InterPro" id="IPR014003">
    <property type="entry name" value="BBS5_PH"/>
</dbReference>
<dbReference type="GO" id="GO:0034464">
    <property type="term" value="C:BBSome"/>
    <property type="evidence" value="ECO:0007669"/>
    <property type="project" value="InterPro"/>
</dbReference>
<evidence type="ECO:0000256" key="4">
    <source>
        <dbReference type="ARBA" id="ARBA00022490"/>
    </source>
</evidence>
<evidence type="ECO:0000259" key="8">
    <source>
        <dbReference type="SMART" id="SM00683"/>
    </source>
</evidence>
<dbReference type="PANTHER" id="PTHR21351:SF0">
    <property type="entry name" value="BARDET-BIEDL SYNDROME 5 PROTEIN"/>
    <property type="match status" value="1"/>
</dbReference>
<accession>A0A814BR37</accession>
<comment type="subcellular location">
    <subcellularLocation>
        <location evidence="1">Cell projection</location>
        <location evidence="1">Cilium</location>
    </subcellularLocation>
    <subcellularLocation>
        <location evidence="2">Cytoplasm</location>
        <location evidence="2">Cytoskeleton</location>
    </subcellularLocation>
</comment>
<proteinExistence type="inferred from homology"/>
<evidence type="ECO:0000256" key="5">
    <source>
        <dbReference type="ARBA" id="ARBA00023069"/>
    </source>
</evidence>
<comment type="caution">
    <text evidence="9">The sequence shown here is derived from an EMBL/GenBank/DDBJ whole genome shotgun (WGS) entry which is preliminary data.</text>
</comment>
<comment type="similarity">
    <text evidence="3">Belongs to the BBS5 family.</text>
</comment>
<evidence type="ECO:0000313" key="10">
    <source>
        <dbReference type="EMBL" id="CAF4086197.1"/>
    </source>
</evidence>
<dbReference type="GO" id="GO:0036064">
    <property type="term" value="C:ciliary basal body"/>
    <property type="evidence" value="ECO:0007669"/>
    <property type="project" value="TreeGrafter"/>
</dbReference>
<dbReference type="EMBL" id="CAJNOG010000095">
    <property type="protein sequence ID" value="CAF0932833.1"/>
    <property type="molecule type" value="Genomic_DNA"/>
</dbReference>
<reference evidence="9" key="1">
    <citation type="submission" date="2021-02" db="EMBL/GenBank/DDBJ databases">
        <authorList>
            <person name="Nowell W R."/>
        </authorList>
    </citation>
    <scope>NUCLEOTIDE SEQUENCE</scope>
</reference>
<keyword evidence="7" id="KW-0966">Cell projection</keyword>
<keyword evidence="4" id="KW-0963">Cytoplasm</keyword>
<dbReference type="GO" id="GO:0060271">
    <property type="term" value="P:cilium assembly"/>
    <property type="evidence" value="ECO:0007669"/>
    <property type="project" value="TreeGrafter"/>
</dbReference>
<dbReference type="InterPro" id="IPR006606">
    <property type="entry name" value="BBL5"/>
</dbReference>
<protein>
    <recommendedName>
        <fullName evidence="8">BBSome complex member BBS5 PH domain-containing protein</fullName>
    </recommendedName>
</protein>
<evidence type="ECO:0000313" key="9">
    <source>
        <dbReference type="EMBL" id="CAF0932833.1"/>
    </source>
</evidence>
<dbReference type="EMBL" id="CAJOAZ010005069">
    <property type="protein sequence ID" value="CAF4086197.1"/>
    <property type="molecule type" value="Genomic_DNA"/>
</dbReference>
<dbReference type="Pfam" id="PF07289">
    <property type="entry name" value="BBL5"/>
    <property type="match status" value="1"/>
</dbReference>
<keyword evidence="5" id="KW-0969">Cilium</keyword>
<evidence type="ECO:0000256" key="6">
    <source>
        <dbReference type="ARBA" id="ARBA00023212"/>
    </source>
</evidence>
<dbReference type="Proteomes" id="UP000663844">
    <property type="component" value="Unassembled WGS sequence"/>
</dbReference>
<dbReference type="SMART" id="SM00683">
    <property type="entry name" value="DM16"/>
    <property type="match status" value="1"/>
</dbReference>
<feature type="domain" description="BBSome complex member BBS5 PH" evidence="8">
    <location>
        <begin position="11"/>
        <end position="44"/>
    </location>
</feature>
<keyword evidence="6" id="KW-0206">Cytoskeleton</keyword>